<keyword evidence="1" id="KW-0812">Transmembrane</keyword>
<protein>
    <submittedName>
        <fullName evidence="2">Uncharacterized protein</fullName>
    </submittedName>
</protein>
<proteinExistence type="predicted"/>
<gene>
    <name evidence="2" type="ORF">HID58_077801</name>
</gene>
<sequence>REKTLCLLTNSHHREQCLRPTEWAFTATVGPALHVFFFYSGMKNLRQFSSSLAFDSGGGGFHSLASPALGFSTFISGWGYLLRSGWLSRDRSRIDRLMLSEIEAKAKKTNEMEELEFFNLVIGGLVALEEISMLIDWKLSEERSTTVDGVCELDGFR</sequence>
<keyword evidence="1" id="KW-1133">Transmembrane helix</keyword>
<keyword evidence="3" id="KW-1185">Reference proteome</keyword>
<keyword evidence="1" id="KW-0472">Membrane</keyword>
<feature type="transmembrane region" description="Helical" evidence="1">
    <location>
        <begin position="21"/>
        <end position="41"/>
    </location>
</feature>
<feature type="non-terminal residue" evidence="2">
    <location>
        <position position="1"/>
    </location>
</feature>
<evidence type="ECO:0000313" key="3">
    <source>
        <dbReference type="Proteomes" id="UP000824890"/>
    </source>
</evidence>
<feature type="transmembrane region" description="Helical" evidence="1">
    <location>
        <begin position="61"/>
        <end position="82"/>
    </location>
</feature>
<organism evidence="2 3">
    <name type="scientific">Brassica napus</name>
    <name type="common">Rape</name>
    <dbReference type="NCBI Taxonomy" id="3708"/>
    <lineage>
        <taxon>Eukaryota</taxon>
        <taxon>Viridiplantae</taxon>
        <taxon>Streptophyta</taxon>
        <taxon>Embryophyta</taxon>
        <taxon>Tracheophyta</taxon>
        <taxon>Spermatophyta</taxon>
        <taxon>Magnoliopsida</taxon>
        <taxon>eudicotyledons</taxon>
        <taxon>Gunneridae</taxon>
        <taxon>Pentapetalae</taxon>
        <taxon>rosids</taxon>
        <taxon>malvids</taxon>
        <taxon>Brassicales</taxon>
        <taxon>Brassicaceae</taxon>
        <taxon>Brassiceae</taxon>
        <taxon>Brassica</taxon>
    </lineage>
</organism>
<dbReference type="EMBL" id="JAGKQM010000017">
    <property type="protein sequence ID" value="KAH0870779.1"/>
    <property type="molecule type" value="Genomic_DNA"/>
</dbReference>
<name>A0ABQ7YSF6_BRANA</name>
<evidence type="ECO:0000313" key="2">
    <source>
        <dbReference type="EMBL" id="KAH0870779.1"/>
    </source>
</evidence>
<reference evidence="2 3" key="1">
    <citation type="submission" date="2021-05" db="EMBL/GenBank/DDBJ databases">
        <title>Genome Assembly of Synthetic Allotetraploid Brassica napus Reveals Homoeologous Exchanges between Subgenomes.</title>
        <authorList>
            <person name="Davis J.T."/>
        </authorList>
    </citation>
    <scope>NUCLEOTIDE SEQUENCE [LARGE SCALE GENOMIC DNA]</scope>
    <source>
        <strain evidence="3">cv. Da-Ae</strain>
        <tissue evidence="2">Seedling</tissue>
    </source>
</reference>
<dbReference type="Proteomes" id="UP000824890">
    <property type="component" value="Unassembled WGS sequence"/>
</dbReference>
<comment type="caution">
    <text evidence="2">The sequence shown here is derived from an EMBL/GenBank/DDBJ whole genome shotgun (WGS) entry which is preliminary data.</text>
</comment>
<evidence type="ECO:0000256" key="1">
    <source>
        <dbReference type="SAM" id="Phobius"/>
    </source>
</evidence>
<accession>A0ABQ7YSF6</accession>